<evidence type="ECO:0000256" key="1">
    <source>
        <dbReference type="SAM" id="Phobius"/>
    </source>
</evidence>
<evidence type="ECO:0000313" key="3">
    <source>
        <dbReference type="Proteomes" id="UP001164713"/>
    </source>
</evidence>
<sequence length="246" mass="27193">MRRIMAIINASLKSIFQFKSLIMVYLGIALICTAVIGIVGAKLIIEPASGRIDENTLVHYIGILGYCAAVVLTGINYCVLFSVPLTREKVNKNIESLLATISSIKEIWIAKSIALFLPGFLLGTIIPLFLTLIFSSIYLSSSFVVFSNVWIVLCTYFAVQVIYLCLSLLIHFVGLIGNTEAGNVIATIFLPVFAGLVINLLARHILDINSSVFFISNIGLAVILFIVCIMFRYKFRKEKIILSCQK</sequence>
<keyword evidence="1" id="KW-0812">Transmembrane</keyword>
<feature type="transmembrane region" description="Helical" evidence="1">
    <location>
        <begin position="21"/>
        <end position="45"/>
    </location>
</feature>
<dbReference type="RefSeq" id="WP_044152728.1">
    <property type="nucleotide sequence ID" value="NZ_CP098738.1"/>
</dbReference>
<keyword evidence="3" id="KW-1185">Reference proteome</keyword>
<feature type="transmembrane region" description="Helical" evidence="1">
    <location>
        <begin position="150"/>
        <end position="172"/>
    </location>
</feature>
<evidence type="ECO:0008006" key="4">
    <source>
        <dbReference type="Google" id="ProtNLM"/>
    </source>
</evidence>
<feature type="transmembrane region" description="Helical" evidence="1">
    <location>
        <begin position="212"/>
        <end position="233"/>
    </location>
</feature>
<proteinExistence type="predicted"/>
<reference evidence="2" key="1">
    <citation type="submission" date="2022-12" db="EMBL/GenBank/DDBJ databases">
        <title>Genomic of Bacillus halotolerans.</title>
        <authorList>
            <person name="Xu G."/>
            <person name="Ding Y."/>
        </authorList>
    </citation>
    <scope>NUCLEOTIDE SEQUENCE</scope>
    <source>
        <strain evidence="2">B13</strain>
    </source>
</reference>
<evidence type="ECO:0000313" key="2">
    <source>
        <dbReference type="EMBL" id="WAT22087.1"/>
    </source>
</evidence>
<organism evidence="2 3">
    <name type="scientific">Bacillus halotolerans</name>
    <dbReference type="NCBI Taxonomy" id="260554"/>
    <lineage>
        <taxon>Bacteria</taxon>
        <taxon>Bacillati</taxon>
        <taxon>Bacillota</taxon>
        <taxon>Bacilli</taxon>
        <taxon>Bacillales</taxon>
        <taxon>Bacillaceae</taxon>
        <taxon>Bacillus</taxon>
    </lineage>
</organism>
<feature type="transmembrane region" description="Helical" evidence="1">
    <location>
        <begin position="57"/>
        <end position="83"/>
    </location>
</feature>
<keyword evidence="1" id="KW-1133">Transmembrane helix</keyword>
<gene>
    <name evidence="2" type="ORF">O0R52_03650</name>
</gene>
<accession>A0ABY7I2A5</accession>
<name>A0ABY7I2A5_9BACI</name>
<dbReference type="EMBL" id="CP114066">
    <property type="protein sequence ID" value="WAT22087.1"/>
    <property type="molecule type" value="Genomic_DNA"/>
</dbReference>
<feature type="transmembrane region" description="Helical" evidence="1">
    <location>
        <begin position="113"/>
        <end position="138"/>
    </location>
</feature>
<keyword evidence="1" id="KW-0472">Membrane</keyword>
<protein>
    <recommendedName>
        <fullName evidence="4">ABC transporter permease</fullName>
    </recommendedName>
</protein>
<dbReference type="Proteomes" id="UP001164713">
    <property type="component" value="Chromosome"/>
</dbReference>
<feature type="transmembrane region" description="Helical" evidence="1">
    <location>
        <begin position="184"/>
        <end position="206"/>
    </location>
</feature>